<feature type="transmembrane region" description="Helical" evidence="6">
    <location>
        <begin position="298"/>
        <end position="316"/>
    </location>
</feature>
<accession>A0ABT5ZSG5</accession>
<comment type="similarity">
    <text evidence="2">Belongs to the multi antimicrobial extrusion (MATE) (TC 2.A.66.1) family.</text>
</comment>
<evidence type="ECO:0000256" key="5">
    <source>
        <dbReference type="ARBA" id="ARBA00031636"/>
    </source>
</evidence>
<reference evidence="7 8" key="1">
    <citation type="submission" date="2023-03" db="EMBL/GenBank/DDBJ databases">
        <title>Draft genome sequence of Streptomyces sp. RB6PN23 isolated from peat swamp forest in Thailand.</title>
        <authorList>
            <person name="Klaysubun C."/>
            <person name="Duangmal K."/>
        </authorList>
    </citation>
    <scope>NUCLEOTIDE SEQUENCE [LARGE SCALE GENOMIC DNA]</scope>
    <source>
        <strain evidence="7 8">RB6PN23</strain>
    </source>
</reference>
<evidence type="ECO:0000256" key="3">
    <source>
        <dbReference type="ARBA" id="ARBA00020268"/>
    </source>
</evidence>
<keyword evidence="8" id="KW-1185">Reference proteome</keyword>
<keyword evidence="6" id="KW-1133">Transmembrane helix</keyword>
<feature type="transmembrane region" description="Helical" evidence="6">
    <location>
        <begin position="262"/>
        <end position="278"/>
    </location>
</feature>
<keyword evidence="4" id="KW-0813">Transport</keyword>
<feature type="transmembrane region" description="Helical" evidence="6">
    <location>
        <begin position="336"/>
        <end position="354"/>
    </location>
</feature>
<name>A0ABT5ZSG5_9ACTN</name>
<dbReference type="InterPro" id="IPR002528">
    <property type="entry name" value="MATE_fam"/>
</dbReference>
<organism evidence="7 8">
    <name type="scientific">Streptomyces silvisoli</name>
    <dbReference type="NCBI Taxonomy" id="3034235"/>
    <lineage>
        <taxon>Bacteria</taxon>
        <taxon>Bacillati</taxon>
        <taxon>Actinomycetota</taxon>
        <taxon>Actinomycetes</taxon>
        <taxon>Kitasatosporales</taxon>
        <taxon>Streptomycetaceae</taxon>
        <taxon>Streptomyces</taxon>
    </lineage>
</organism>
<feature type="transmembrane region" description="Helical" evidence="6">
    <location>
        <begin position="220"/>
        <end position="242"/>
    </location>
</feature>
<evidence type="ECO:0000313" key="8">
    <source>
        <dbReference type="Proteomes" id="UP001216579"/>
    </source>
</evidence>
<proteinExistence type="inferred from homology"/>
<feature type="transmembrane region" description="Helical" evidence="6">
    <location>
        <begin position="173"/>
        <end position="199"/>
    </location>
</feature>
<feature type="transmembrane region" description="Helical" evidence="6">
    <location>
        <begin position="39"/>
        <end position="61"/>
    </location>
</feature>
<feature type="transmembrane region" description="Helical" evidence="6">
    <location>
        <begin position="117"/>
        <end position="135"/>
    </location>
</feature>
<evidence type="ECO:0000256" key="4">
    <source>
        <dbReference type="ARBA" id="ARBA00022448"/>
    </source>
</evidence>
<feature type="transmembrane region" description="Helical" evidence="6">
    <location>
        <begin position="397"/>
        <end position="416"/>
    </location>
</feature>
<comment type="caution">
    <text evidence="7">The sequence shown here is derived from an EMBL/GenBank/DDBJ whole genome shotgun (WGS) entry which is preliminary data.</text>
</comment>
<dbReference type="PANTHER" id="PTHR43298:SF2">
    <property type="entry name" value="FMN_FAD EXPORTER YEEO-RELATED"/>
    <property type="match status" value="1"/>
</dbReference>
<dbReference type="RefSeq" id="WP_276095725.1">
    <property type="nucleotide sequence ID" value="NZ_JARJBC010000019.1"/>
</dbReference>
<feature type="transmembrane region" description="Helical" evidence="6">
    <location>
        <begin position="12"/>
        <end position="33"/>
    </location>
</feature>
<feature type="transmembrane region" description="Helical" evidence="6">
    <location>
        <begin position="73"/>
        <end position="97"/>
    </location>
</feature>
<dbReference type="InterPro" id="IPR050222">
    <property type="entry name" value="MATE_MdtK"/>
</dbReference>
<evidence type="ECO:0000256" key="2">
    <source>
        <dbReference type="ARBA" id="ARBA00010199"/>
    </source>
</evidence>
<dbReference type="Pfam" id="PF01554">
    <property type="entry name" value="MatE"/>
    <property type="match status" value="2"/>
</dbReference>
<sequence length="425" mass="44105">MAIPIFAAEAVNFLAQLIVVAILGHMGGNAIYVRSVYQPVGLMMLALTVAFSVTNQVGAAISKGAVRPRDVMAYAVSLARIWLVCGTGFCAVLVVTAPWLADLFDVGSSARGTFVSFLRWTCLSGLMAIGPELCASGLRGYGHARRATVLVICTAVLQTGTVAWLGFGAGLGVAAVPIAQAATGIIGTVAGLAMLRGTALWHPPDLRSWQPEALSGLRRIGLPVAASLLVIAGYNFAVLGVLGRYGHEVVAGFSAASTLQNLVLLPGTVIGTATAIIINQQRGAHDWRHMADSVGRGLEISAGLYVLIAVMVWAFAHPMAHSLSSDSQVSASAQSYLGIVAFSFFFQGPVLTALTVMEQTGGGLRVIVLNAVYFGLIVVAGGLLAGPLGGVHGFYEVVAWCNVIGISVPFLAVRYVRQMSAAGLA</sequence>
<evidence type="ECO:0000256" key="6">
    <source>
        <dbReference type="SAM" id="Phobius"/>
    </source>
</evidence>
<dbReference type="EMBL" id="JARJBC010000019">
    <property type="protein sequence ID" value="MDF3292676.1"/>
    <property type="molecule type" value="Genomic_DNA"/>
</dbReference>
<dbReference type="Proteomes" id="UP001216579">
    <property type="component" value="Unassembled WGS sequence"/>
</dbReference>
<evidence type="ECO:0000313" key="7">
    <source>
        <dbReference type="EMBL" id="MDF3292676.1"/>
    </source>
</evidence>
<comment type="function">
    <text evidence="1">Multidrug efflux pump.</text>
</comment>
<keyword evidence="6" id="KW-0812">Transmembrane</keyword>
<dbReference type="PANTHER" id="PTHR43298">
    <property type="entry name" value="MULTIDRUG RESISTANCE PROTEIN NORM-RELATED"/>
    <property type="match status" value="1"/>
</dbReference>
<protein>
    <recommendedName>
        <fullName evidence="3">Probable multidrug resistance protein NorM</fullName>
    </recommendedName>
    <alternativeName>
        <fullName evidence="5">Multidrug-efflux transporter</fullName>
    </alternativeName>
</protein>
<keyword evidence="6" id="KW-0472">Membrane</keyword>
<evidence type="ECO:0000256" key="1">
    <source>
        <dbReference type="ARBA" id="ARBA00003408"/>
    </source>
</evidence>
<feature type="transmembrane region" description="Helical" evidence="6">
    <location>
        <begin position="147"/>
        <end position="167"/>
    </location>
</feature>
<gene>
    <name evidence="7" type="ORF">P3G67_26300</name>
</gene>
<feature type="transmembrane region" description="Helical" evidence="6">
    <location>
        <begin position="366"/>
        <end position="385"/>
    </location>
</feature>